<dbReference type="EMBL" id="MCFA01000013">
    <property type="protein sequence ID" value="ORY17314.1"/>
    <property type="molecule type" value="Genomic_DNA"/>
</dbReference>
<proteinExistence type="predicted"/>
<keyword evidence="1" id="KW-1133">Transmembrane helix</keyword>
<dbReference type="AlphaFoldDB" id="A0A1Y2A4A5"/>
<keyword evidence="3" id="KW-1185">Reference proteome</keyword>
<comment type="caution">
    <text evidence="2">The sequence shown here is derived from an EMBL/GenBank/DDBJ whole genome shotgun (WGS) entry which is preliminary data.</text>
</comment>
<feature type="transmembrane region" description="Helical" evidence="1">
    <location>
        <begin position="53"/>
        <end position="72"/>
    </location>
</feature>
<name>A0A1Y2A4A5_9PLEO</name>
<sequence>MKLALQTAIFIEQCESQLCCLMREFIHVAIEVPCIPEKLLSDQFCVQVSDHQVVVATIASVFLIWIIFARVVDRSVDVLPPVIFWVVFFFDVSIVEWLLKKMIRRSLEVLVEAHLLPAEVPTTVSRGSSGRFCGGILEALPLPALNGSPNKVSNNFSVDY</sequence>
<reference evidence="2 3" key="1">
    <citation type="submission" date="2016-07" db="EMBL/GenBank/DDBJ databases">
        <title>Pervasive Adenine N6-methylation of Active Genes in Fungi.</title>
        <authorList>
            <consortium name="DOE Joint Genome Institute"/>
            <person name="Mondo S.J."/>
            <person name="Dannebaum R.O."/>
            <person name="Kuo R.C."/>
            <person name="Labutti K."/>
            <person name="Haridas S."/>
            <person name="Kuo A."/>
            <person name="Salamov A."/>
            <person name="Ahrendt S.R."/>
            <person name="Lipzen A."/>
            <person name="Sullivan W."/>
            <person name="Andreopoulos W.B."/>
            <person name="Clum A."/>
            <person name="Lindquist E."/>
            <person name="Daum C."/>
            <person name="Ramamoorthy G.K."/>
            <person name="Gryganskyi A."/>
            <person name="Culley D."/>
            <person name="Magnuson J.K."/>
            <person name="James T.Y."/>
            <person name="O'Malley M.A."/>
            <person name="Stajich J.E."/>
            <person name="Spatafora J.W."/>
            <person name="Visel A."/>
            <person name="Grigoriev I.V."/>
        </authorList>
    </citation>
    <scope>NUCLEOTIDE SEQUENCE [LARGE SCALE GENOMIC DNA]</scope>
    <source>
        <strain evidence="2 3">CBS 115471</strain>
    </source>
</reference>
<accession>A0A1Y2A4A5</accession>
<feature type="transmembrane region" description="Helical" evidence="1">
    <location>
        <begin position="78"/>
        <end position="99"/>
    </location>
</feature>
<organism evidence="2 3">
    <name type="scientific">Clohesyomyces aquaticus</name>
    <dbReference type="NCBI Taxonomy" id="1231657"/>
    <lineage>
        <taxon>Eukaryota</taxon>
        <taxon>Fungi</taxon>
        <taxon>Dikarya</taxon>
        <taxon>Ascomycota</taxon>
        <taxon>Pezizomycotina</taxon>
        <taxon>Dothideomycetes</taxon>
        <taxon>Pleosporomycetidae</taxon>
        <taxon>Pleosporales</taxon>
        <taxon>Lindgomycetaceae</taxon>
        <taxon>Clohesyomyces</taxon>
    </lineage>
</organism>
<keyword evidence="1" id="KW-0472">Membrane</keyword>
<evidence type="ECO:0000313" key="3">
    <source>
        <dbReference type="Proteomes" id="UP000193144"/>
    </source>
</evidence>
<evidence type="ECO:0000313" key="2">
    <source>
        <dbReference type="EMBL" id="ORY17314.1"/>
    </source>
</evidence>
<dbReference type="Proteomes" id="UP000193144">
    <property type="component" value="Unassembled WGS sequence"/>
</dbReference>
<gene>
    <name evidence="2" type="ORF">BCR34DRAFT_583779</name>
</gene>
<keyword evidence="1" id="KW-0812">Transmembrane</keyword>
<evidence type="ECO:0000256" key="1">
    <source>
        <dbReference type="SAM" id="Phobius"/>
    </source>
</evidence>
<protein>
    <submittedName>
        <fullName evidence="2">Uncharacterized protein</fullName>
    </submittedName>
</protein>